<accession>A0A842HV25</accession>
<sequence length="147" mass="15953">MAGNTSALTNRNGGLSMTDPRLQRWLDYATGDHAPETLLGLLAEDAVFHSPVVHTPQAGRERAAAYLRAADQVFGDANFAYVRTIAAGDNAMLEFTAEIDGVHINGIDIIRWNAAGEIADFKVMVRPLKAINKLWEMMAAQLEKAAS</sequence>
<dbReference type="EMBL" id="JACJVJ010000001">
    <property type="protein sequence ID" value="MBC2776287.1"/>
    <property type="molecule type" value="Genomic_DNA"/>
</dbReference>
<proteinExistence type="predicted"/>
<dbReference type="InterPro" id="IPR032710">
    <property type="entry name" value="NTF2-like_dom_sf"/>
</dbReference>
<comment type="caution">
    <text evidence="2">The sequence shown here is derived from an EMBL/GenBank/DDBJ whole genome shotgun (WGS) entry which is preliminary data.</text>
</comment>
<protein>
    <submittedName>
        <fullName evidence="2">Nuclear transport factor 2 family protein</fullName>
    </submittedName>
</protein>
<dbReference type="Proteomes" id="UP000564378">
    <property type="component" value="Unassembled WGS sequence"/>
</dbReference>
<dbReference type="Gene3D" id="3.10.450.50">
    <property type="match status" value="1"/>
</dbReference>
<keyword evidence="3" id="KW-1185">Reference proteome</keyword>
<organism evidence="2 3">
    <name type="scientific">Parasphingopyxis marina</name>
    <dbReference type="NCBI Taxonomy" id="2761622"/>
    <lineage>
        <taxon>Bacteria</taxon>
        <taxon>Pseudomonadati</taxon>
        <taxon>Pseudomonadota</taxon>
        <taxon>Alphaproteobacteria</taxon>
        <taxon>Sphingomonadales</taxon>
        <taxon>Sphingomonadaceae</taxon>
        <taxon>Parasphingopyxis</taxon>
    </lineage>
</organism>
<feature type="domain" description="SnoaL-like" evidence="1">
    <location>
        <begin position="23"/>
        <end position="120"/>
    </location>
</feature>
<evidence type="ECO:0000313" key="2">
    <source>
        <dbReference type="EMBL" id="MBC2776287.1"/>
    </source>
</evidence>
<gene>
    <name evidence="2" type="ORF">H6P80_01510</name>
</gene>
<reference evidence="2 3" key="1">
    <citation type="submission" date="2020-08" db="EMBL/GenBank/DDBJ databases">
        <title>Draft genome sequence of Parasphingopyxis sp. GrpM-11.</title>
        <authorList>
            <person name="Oh J."/>
            <person name="Roh D.-H."/>
        </authorList>
    </citation>
    <scope>NUCLEOTIDE SEQUENCE [LARGE SCALE GENOMIC DNA]</scope>
    <source>
        <strain evidence="2 3">GrpM-11</strain>
    </source>
</reference>
<name>A0A842HV25_9SPHN</name>
<dbReference type="InterPro" id="IPR037401">
    <property type="entry name" value="SnoaL-like"/>
</dbReference>
<evidence type="ECO:0000313" key="3">
    <source>
        <dbReference type="Proteomes" id="UP000564378"/>
    </source>
</evidence>
<dbReference type="AlphaFoldDB" id="A0A842HV25"/>
<evidence type="ECO:0000259" key="1">
    <source>
        <dbReference type="Pfam" id="PF12680"/>
    </source>
</evidence>
<dbReference type="Pfam" id="PF12680">
    <property type="entry name" value="SnoaL_2"/>
    <property type="match status" value="1"/>
</dbReference>
<dbReference type="SUPFAM" id="SSF54427">
    <property type="entry name" value="NTF2-like"/>
    <property type="match status" value="1"/>
</dbReference>